<keyword evidence="2" id="KW-0040">ANK repeat</keyword>
<organism evidence="5 6">
    <name type="scientific">Phlyctema vagabunda</name>
    <dbReference type="NCBI Taxonomy" id="108571"/>
    <lineage>
        <taxon>Eukaryota</taxon>
        <taxon>Fungi</taxon>
        <taxon>Dikarya</taxon>
        <taxon>Ascomycota</taxon>
        <taxon>Pezizomycotina</taxon>
        <taxon>Leotiomycetes</taxon>
        <taxon>Helotiales</taxon>
        <taxon>Dermateaceae</taxon>
        <taxon>Phlyctema</taxon>
    </lineage>
</organism>
<dbReference type="PROSITE" id="PS50088">
    <property type="entry name" value="ANK_REPEAT"/>
    <property type="match status" value="1"/>
</dbReference>
<keyword evidence="6" id="KW-1185">Reference proteome</keyword>
<protein>
    <submittedName>
        <fullName evidence="5">Ankyrin repeat protein</fullName>
    </submittedName>
</protein>
<keyword evidence="1" id="KW-0677">Repeat</keyword>
<evidence type="ECO:0000313" key="6">
    <source>
        <dbReference type="Proteomes" id="UP001629113"/>
    </source>
</evidence>
<dbReference type="InterPro" id="IPR056884">
    <property type="entry name" value="NPHP3-like_N"/>
</dbReference>
<evidence type="ECO:0000313" key="5">
    <source>
        <dbReference type="EMBL" id="KAL3418555.1"/>
    </source>
</evidence>
<feature type="repeat" description="ANK" evidence="2">
    <location>
        <begin position="659"/>
        <end position="693"/>
    </location>
</feature>
<dbReference type="EMBL" id="JBFCZG010000009">
    <property type="protein sequence ID" value="KAL3418555.1"/>
    <property type="molecule type" value="Genomic_DNA"/>
</dbReference>
<accession>A0ABR4P5I1</accession>
<evidence type="ECO:0000256" key="2">
    <source>
        <dbReference type="PROSITE-ProRule" id="PRU00023"/>
    </source>
</evidence>
<evidence type="ECO:0000256" key="1">
    <source>
        <dbReference type="ARBA" id="ARBA00022737"/>
    </source>
</evidence>
<dbReference type="InterPro" id="IPR036770">
    <property type="entry name" value="Ankyrin_rpt-contain_sf"/>
</dbReference>
<evidence type="ECO:0000259" key="3">
    <source>
        <dbReference type="Pfam" id="PF22939"/>
    </source>
</evidence>
<reference evidence="5 6" key="1">
    <citation type="submission" date="2024-06" db="EMBL/GenBank/DDBJ databases">
        <title>Complete genome of Phlyctema vagabunda strain 19-DSS-EL-015.</title>
        <authorList>
            <person name="Fiorenzani C."/>
        </authorList>
    </citation>
    <scope>NUCLEOTIDE SEQUENCE [LARGE SCALE GENOMIC DNA]</scope>
    <source>
        <strain evidence="5 6">19-DSS-EL-015</strain>
    </source>
</reference>
<dbReference type="InterPro" id="IPR054471">
    <property type="entry name" value="GPIID_WHD"/>
</dbReference>
<dbReference type="SUPFAM" id="SSF52540">
    <property type="entry name" value="P-loop containing nucleoside triphosphate hydrolases"/>
    <property type="match status" value="1"/>
</dbReference>
<evidence type="ECO:0000259" key="4">
    <source>
        <dbReference type="Pfam" id="PF24883"/>
    </source>
</evidence>
<dbReference type="InterPro" id="IPR002110">
    <property type="entry name" value="Ankyrin_rpt"/>
</dbReference>
<dbReference type="InterPro" id="IPR027417">
    <property type="entry name" value="P-loop_NTPase"/>
</dbReference>
<feature type="domain" description="Nephrocystin 3-like N-terminal" evidence="4">
    <location>
        <begin position="72"/>
        <end position="252"/>
    </location>
</feature>
<dbReference type="Pfam" id="PF22939">
    <property type="entry name" value="WHD_GPIID"/>
    <property type="match status" value="1"/>
</dbReference>
<dbReference type="Proteomes" id="UP001629113">
    <property type="component" value="Unassembled WGS sequence"/>
</dbReference>
<proteinExistence type="predicted"/>
<dbReference type="Pfam" id="PF24883">
    <property type="entry name" value="NPHP3_N"/>
    <property type="match status" value="1"/>
</dbReference>
<sequence length="727" mass="83048">MDRTSSLRDHSISDVAAYDNSRFHIGDVDNYADNLTAERRRKREKCIRALLVTDPYEDRRNIINTKGKRAKGTCEWILGSSIFQSWLDSTDSVHQGLWLSGGPGKGKTMMAVFLAEELHRRTDPYDGDIVIELYCDDKIKGRNMGSDILRGLLFRILDQSTSLFPSEKNKDTLYEHLLSEMENWSSDAFTSVPRLWKILHQTLDNPHFKCVYCVLDALDECESASASAFISELKEYMANATRNKLKPIITSREVPNTLPQQLRNFWRIRLDPDMDNEVSNDIQIYIAAKMDDKYHGQPQEWRQKIQEELIARAEGTFLWAGFAIEMLLPLAQSEILPALREMPPGLDTMYDRMILQIGKGLAPNLSIARQTKAASLLRWIALAMKPLSLQELFIAIHAEVSDGLTKEQVVLDHASFCGHLLVIRDNRIQLVHQSLKDYLLRDQQAGDSTLEMFRIKPAAAHKEIAEGCVPFLEENICDMITDDFHLRRGIEAASLSYPFVYWPEHALQASWSPPDVRRPFFMEETSIWSRYVHFFQRFDQRKSQIPLDVDVGDSLLMVISRYNMTSLMQAILDNTTDSSKKLAMINRVNSDGLSPMWFALSHGLSINPSTTLGILIKHGGDLRITWWPCVLDDWDSYDRMRRLTFLLEHGVDINLRNKDGRTALSCLMISLFLDLDLVKLLLAYGADVMTRDGRGRTALMLLIQESGYSIDEISEALGLLARRGGRY</sequence>
<dbReference type="Gene3D" id="1.25.40.20">
    <property type="entry name" value="Ankyrin repeat-containing domain"/>
    <property type="match status" value="1"/>
</dbReference>
<dbReference type="SMART" id="SM00248">
    <property type="entry name" value="ANK"/>
    <property type="match status" value="3"/>
</dbReference>
<dbReference type="PANTHER" id="PTHR10039">
    <property type="entry name" value="AMELOGENIN"/>
    <property type="match status" value="1"/>
</dbReference>
<name>A0ABR4P5I1_9HELO</name>
<comment type="caution">
    <text evidence="5">The sequence shown here is derived from an EMBL/GenBank/DDBJ whole genome shotgun (WGS) entry which is preliminary data.</text>
</comment>
<dbReference type="Gene3D" id="3.40.50.300">
    <property type="entry name" value="P-loop containing nucleotide triphosphate hydrolases"/>
    <property type="match status" value="1"/>
</dbReference>
<gene>
    <name evidence="5" type="ORF">PVAG01_10271</name>
</gene>
<feature type="domain" description="GPI inositol-deacylase winged helix" evidence="3">
    <location>
        <begin position="370"/>
        <end position="447"/>
    </location>
</feature>
<dbReference type="SUPFAM" id="SSF48403">
    <property type="entry name" value="Ankyrin repeat"/>
    <property type="match status" value="1"/>
</dbReference>
<dbReference type="PANTHER" id="PTHR10039:SF14">
    <property type="entry name" value="NACHT DOMAIN-CONTAINING PROTEIN"/>
    <property type="match status" value="1"/>
</dbReference>